<evidence type="ECO:0000313" key="2">
    <source>
        <dbReference type="Proteomes" id="UP000270296"/>
    </source>
</evidence>
<accession>A0A183IGA7</accession>
<dbReference type="AlphaFoldDB" id="A0A183IGA7"/>
<organism evidence="3">
    <name type="scientific">Soboliphyme baturini</name>
    <dbReference type="NCBI Taxonomy" id="241478"/>
    <lineage>
        <taxon>Eukaryota</taxon>
        <taxon>Metazoa</taxon>
        <taxon>Ecdysozoa</taxon>
        <taxon>Nematoda</taxon>
        <taxon>Enoplea</taxon>
        <taxon>Dorylaimia</taxon>
        <taxon>Dioctophymatida</taxon>
        <taxon>Dioctophymatoidea</taxon>
        <taxon>Soboliphymatidae</taxon>
        <taxon>Soboliphyme</taxon>
    </lineage>
</organism>
<dbReference type="WBParaSite" id="SBAD_0000278101-mRNA-1">
    <property type="protein sequence ID" value="SBAD_0000278101-mRNA-1"/>
    <property type="gene ID" value="SBAD_0000278101"/>
</dbReference>
<dbReference type="Proteomes" id="UP000270296">
    <property type="component" value="Unassembled WGS sequence"/>
</dbReference>
<name>A0A183IGA7_9BILA</name>
<evidence type="ECO:0000313" key="3">
    <source>
        <dbReference type="WBParaSite" id="SBAD_0000278101-mRNA-1"/>
    </source>
</evidence>
<sequence>MTEFYYGDKDGCFIRQAELSRFKRIDFYDNQWPLADVIIRLRLMNCKVNYSTDLQFANILIAYFSCFLSTQKFSFYSFTDLECARMISRRHHFIDLDLDLILDLGLDFDLNLDQHVGGVCSRSGGLLHTRMLSI</sequence>
<keyword evidence="2" id="KW-1185">Reference proteome</keyword>
<dbReference type="EMBL" id="UZAM01007335">
    <property type="protein sequence ID" value="VDO98474.1"/>
    <property type="molecule type" value="Genomic_DNA"/>
</dbReference>
<protein>
    <submittedName>
        <fullName evidence="1 3">Uncharacterized protein</fullName>
    </submittedName>
</protein>
<evidence type="ECO:0000313" key="1">
    <source>
        <dbReference type="EMBL" id="VDO98474.1"/>
    </source>
</evidence>
<proteinExistence type="predicted"/>
<reference evidence="1 2" key="2">
    <citation type="submission" date="2018-11" db="EMBL/GenBank/DDBJ databases">
        <authorList>
            <consortium name="Pathogen Informatics"/>
        </authorList>
    </citation>
    <scope>NUCLEOTIDE SEQUENCE [LARGE SCALE GENOMIC DNA]</scope>
</reference>
<reference evidence="3" key="1">
    <citation type="submission" date="2016-06" db="UniProtKB">
        <authorList>
            <consortium name="WormBaseParasite"/>
        </authorList>
    </citation>
    <scope>IDENTIFICATION</scope>
</reference>
<gene>
    <name evidence="1" type="ORF">SBAD_LOCUS2651</name>
</gene>